<keyword evidence="2 7" id="KW-0732">Signal</keyword>
<dbReference type="OrthoDB" id="6713528at2"/>
<sequence>MRRVICYISVMAMATVLLGCGQSGDLQLPNDPNYDNRAKYLLYPNTENKTTTSEQKVVATLDAPTASQATTN</sequence>
<dbReference type="STRING" id="1871111.GCA_001704615_00761"/>
<keyword evidence="5" id="KW-0998">Cell outer membrane</keyword>
<evidence type="ECO:0000256" key="1">
    <source>
        <dbReference type="ARBA" id="ARBA00004459"/>
    </source>
</evidence>
<accession>A0A2S2FEX6</accession>
<gene>
    <name evidence="8" type="ORF">DJ533_13585</name>
</gene>
<keyword evidence="9" id="KW-1185">Reference proteome</keyword>
<evidence type="ECO:0000256" key="3">
    <source>
        <dbReference type="ARBA" id="ARBA00023136"/>
    </source>
</evidence>
<name>A0A2S2FEX6_9GAMM</name>
<dbReference type="PROSITE" id="PS51257">
    <property type="entry name" value="PROKAR_LIPOPROTEIN"/>
    <property type="match status" value="1"/>
</dbReference>
<evidence type="ECO:0000313" key="9">
    <source>
        <dbReference type="Proteomes" id="UP000245977"/>
    </source>
</evidence>
<evidence type="ECO:0000256" key="5">
    <source>
        <dbReference type="ARBA" id="ARBA00023237"/>
    </source>
</evidence>
<dbReference type="InterPro" id="IPR032831">
    <property type="entry name" value="LptM_cons"/>
</dbReference>
<keyword evidence="4" id="KW-0564">Palmitate</keyword>
<evidence type="ECO:0000256" key="2">
    <source>
        <dbReference type="ARBA" id="ARBA00022729"/>
    </source>
</evidence>
<protein>
    <submittedName>
        <fullName evidence="8">Lipoprotein</fullName>
    </submittedName>
</protein>
<evidence type="ECO:0000313" key="8">
    <source>
        <dbReference type="EMBL" id="AWL29533.1"/>
    </source>
</evidence>
<dbReference type="Proteomes" id="UP000245977">
    <property type="component" value="Chromosome"/>
</dbReference>
<keyword evidence="6 8" id="KW-0449">Lipoprotein</keyword>
<evidence type="ECO:0000256" key="4">
    <source>
        <dbReference type="ARBA" id="ARBA00023139"/>
    </source>
</evidence>
<comment type="subcellular location">
    <subcellularLocation>
        <location evidence="1">Cell outer membrane</location>
        <topology evidence="1">Lipid-anchor</topology>
    </subcellularLocation>
</comment>
<feature type="signal peptide" evidence="7">
    <location>
        <begin position="1"/>
        <end position="19"/>
    </location>
</feature>
<feature type="chain" id="PRO_5015702524" evidence="7">
    <location>
        <begin position="20"/>
        <end position="72"/>
    </location>
</feature>
<dbReference type="AlphaFoldDB" id="A0A2S2FEX6"/>
<evidence type="ECO:0000256" key="7">
    <source>
        <dbReference type="SAM" id="SignalP"/>
    </source>
</evidence>
<evidence type="ECO:0000256" key="6">
    <source>
        <dbReference type="ARBA" id="ARBA00023288"/>
    </source>
</evidence>
<dbReference type="RefSeq" id="WP_065994654.1">
    <property type="nucleotide sequence ID" value="NZ_CP029397.2"/>
</dbReference>
<proteinExistence type="predicted"/>
<keyword evidence="3" id="KW-0472">Membrane</keyword>
<dbReference type="EMBL" id="CP029397">
    <property type="protein sequence ID" value="AWL29533.1"/>
    <property type="molecule type" value="Genomic_DNA"/>
</dbReference>
<organism evidence="8 9">
    <name type="scientific">Acinetobacter defluvii</name>
    <dbReference type="NCBI Taxonomy" id="1871111"/>
    <lineage>
        <taxon>Bacteria</taxon>
        <taxon>Pseudomonadati</taxon>
        <taxon>Pseudomonadota</taxon>
        <taxon>Gammaproteobacteria</taxon>
        <taxon>Moraxellales</taxon>
        <taxon>Moraxellaceae</taxon>
        <taxon>Acinetobacter</taxon>
    </lineage>
</organism>
<dbReference type="KEGG" id="adv:DJ533_13585"/>
<reference evidence="8" key="1">
    <citation type="submission" date="2019-08" db="EMBL/GenBank/DDBJ databases">
        <title>The complete genome of Acinetobacter defluvii strain WCHAD010030.</title>
        <authorList>
            <person name="Hu Y."/>
            <person name="Qin J."/>
            <person name="Feng Y."/>
            <person name="Zong Z."/>
        </authorList>
    </citation>
    <scope>NUCLEOTIDE SEQUENCE</scope>
    <source>
        <strain evidence="8">WCHA30</strain>
    </source>
</reference>
<dbReference type="NCBIfam" id="NF047847">
    <property type="entry name" value="SS_mature_LptM"/>
    <property type="match status" value="1"/>
</dbReference>